<gene>
    <name evidence="2" type="ORF">GCM10010339_58830</name>
</gene>
<feature type="compositionally biased region" description="Low complexity" evidence="1">
    <location>
        <begin position="138"/>
        <end position="163"/>
    </location>
</feature>
<reference evidence="2" key="2">
    <citation type="submission" date="2020-09" db="EMBL/GenBank/DDBJ databases">
        <authorList>
            <person name="Sun Q."/>
            <person name="Ohkuma M."/>
        </authorList>
    </citation>
    <scope>NUCLEOTIDE SEQUENCE</scope>
    <source>
        <strain evidence="2">JCM 4714</strain>
    </source>
</reference>
<keyword evidence="3" id="KW-1185">Reference proteome</keyword>
<protein>
    <submittedName>
        <fullName evidence="2">Uncharacterized protein</fullName>
    </submittedName>
</protein>
<reference evidence="2" key="1">
    <citation type="journal article" date="2014" name="Int. J. Syst. Evol. Microbiol.">
        <title>Complete genome sequence of Corynebacterium casei LMG S-19264T (=DSM 44701T), isolated from a smear-ripened cheese.</title>
        <authorList>
            <consortium name="US DOE Joint Genome Institute (JGI-PGF)"/>
            <person name="Walter F."/>
            <person name="Albersmeier A."/>
            <person name="Kalinowski J."/>
            <person name="Ruckert C."/>
        </authorList>
    </citation>
    <scope>NUCLEOTIDE SEQUENCE</scope>
    <source>
        <strain evidence="2">JCM 4714</strain>
    </source>
</reference>
<dbReference type="EMBL" id="BMVG01000017">
    <property type="protein sequence ID" value="GHE08768.1"/>
    <property type="molecule type" value="Genomic_DNA"/>
</dbReference>
<dbReference type="AlphaFoldDB" id="A0A918YMT2"/>
<sequence length="163" mass="18228">MPAVAQVLLDLGRRNRRLAEHLGDDRGTDPEQPRSPHEEIRDFYYRRRNYLHDIDLAAEELAQEIGIRPGEVVRALAARLADRHGVRLTGEIGDCLHQYDERTRTLRLSTRLRPGQRAFRMATSSPCSNTATTSTAGPPRTSRPVPRPTASPASASPTTSRRP</sequence>
<comment type="caution">
    <text evidence="2">The sequence shown here is derived from an EMBL/GenBank/DDBJ whole genome shotgun (WGS) entry which is preliminary data.</text>
</comment>
<dbReference type="Proteomes" id="UP000655443">
    <property type="component" value="Unassembled WGS sequence"/>
</dbReference>
<evidence type="ECO:0000256" key="1">
    <source>
        <dbReference type="SAM" id="MobiDB-lite"/>
    </source>
</evidence>
<feature type="region of interest" description="Disordered" evidence="1">
    <location>
        <begin position="119"/>
        <end position="163"/>
    </location>
</feature>
<name>A0A918YMT2_9ACTN</name>
<evidence type="ECO:0000313" key="2">
    <source>
        <dbReference type="EMBL" id="GHE08768.1"/>
    </source>
</evidence>
<organism evidence="2 3">
    <name type="scientific">Streptomyces alanosinicus</name>
    <dbReference type="NCBI Taxonomy" id="68171"/>
    <lineage>
        <taxon>Bacteria</taxon>
        <taxon>Bacillati</taxon>
        <taxon>Actinomycetota</taxon>
        <taxon>Actinomycetes</taxon>
        <taxon>Kitasatosporales</taxon>
        <taxon>Streptomycetaceae</taxon>
        <taxon>Streptomyces</taxon>
    </lineage>
</organism>
<feature type="compositionally biased region" description="Polar residues" evidence="1">
    <location>
        <begin position="122"/>
        <end position="136"/>
    </location>
</feature>
<evidence type="ECO:0000313" key="3">
    <source>
        <dbReference type="Proteomes" id="UP000655443"/>
    </source>
</evidence>
<accession>A0A918YMT2</accession>
<proteinExistence type="predicted"/>